<keyword evidence="3" id="KW-1185">Reference proteome</keyword>
<dbReference type="EMBL" id="DS551005">
    <property type="protein sequence ID" value="EDR21639.1"/>
    <property type="molecule type" value="Genomic_DNA"/>
</dbReference>
<feature type="region of interest" description="Disordered" evidence="1">
    <location>
        <begin position="76"/>
        <end position="124"/>
    </location>
</feature>
<sequence length="124" mass="14392">MGGQRKLAKRKKDMKLEIQRNVFAQYEEENQNAVEYKKIITQDIVGLIGSLDLNTIRNDLQEHNIEMCDQLKNDLAKKRNAEENNNEEQNMSYSTEGSNESSEEREKSKGIDKDVILEPDDFIL</sequence>
<accession>B0EV02</accession>
<feature type="compositionally biased region" description="Basic and acidic residues" evidence="1">
    <location>
        <begin position="102"/>
        <end position="116"/>
    </location>
</feature>
<dbReference type="KEGG" id="edi:EDI_280120"/>
<evidence type="ECO:0000313" key="3">
    <source>
        <dbReference type="Proteomes" id="UP000008076"/>
    </source>
</evidence>
<reference evidence="3" key="1">
    <citation type="submission" date="2007-12" db="EMBL/GenBank/DDBJ databases">
        <title>Annotation of Entamoeba dispar SAW760.</title>
        <authorList>
            <person name="Lorenzi H."/>
            <person name="Inman J."/>
            <person name="Schobel S."/>
            <person name="Amedeo P."/>
            <person name="Caler E."/>
        </authorList>
    </citation>
    <scope>NUCLEOTIDE SEQUENCE [LARGE SCALE GENOMIC DNA]</scope>
    <source>
        <strain evidence="3">ATCC PRA-260 / SAW760</strain>
    </source>
</reference>
<dbReference type="VEuPathDB" id="AmoebaDB:EDI_280120"/>
<name>B0EV02_ENTDS</name>
<organism evidence="3">
    <name type="scientific">Entamoeba dispar (strain ATCC PRA-260 / SAW760)</name>
    <dbReference type="NCBI Taxonomy" id="370354"/>
    <lineage>
        <taxon>Eukaryota</taxon>
        <taxon>Amoebozoa</taxon>
        <taxon>Evosea</taxon>
        <taxon>Archamoebae</taxon>
        <taxon>Mastigamoebida</taxon>
        <taxon>Entamoebidae</taxon>
        <taxon>Entamoeba</taxon>
    </lineage>
</organism>
<dbReference type="eggNOG" id="ENOG502RHRX">
    <property type="taxonomic scope" value="Eukaryota"/>
</dbReference>
<dbReference type="GeneID" id="5886790"/>
<dbReference type="AlphaFoldDB" id="B0EV02"/>
<gene>
    <name evidence="2" type="ORF">EDI_280120</name>
</gene>
<protein>
    <submittedName>
        <fullName evidence="2">Uncharacterized protein</fullName>
    </submittedName>
</protein>
<dbReference type="OMA" id="HNIEMCD"/>
<dbReference type="OrthoDB" id="10377818at2759"/>
<proteinExistence type="predicted"/>
<dbReference type="Proteomes" id="UP000008076">
    <property type="component" value="Unassembled WGS sequence"/>
</dbReference>
<evidence type="ECO:0000313" key="2">
    <source>
        <dbReference type="EMBL" id="EDR21639.1"/>
    </source>
</evidence>
<evidence type="ECO:0000256" key="1">
    <source>
        <dbReference type="SAM" id="MobiDB-lite"/>
    </source>
</evidence>
<feature type="compositionally biased region" description="Low complexity" evidence="1">
    <location>
        <begin position="87"/>
        <end position="100"/>
    </location>
</feature>
<dbReference type="RefSeq" id="XP_001741880.1">
    <property type="nucleotide sequence ID" value="XM_001741828.1"/>
</dbReference>